<dbReference type="PANTHER" id="PTHR48025:SF1">
    <property type="entry name" value="RRM DOMAIN-CONTAINING PROTEIN"/>
    <property type="match status" value="1"/>
</dbReference>
<reference evidence="14 15" key="1">
    <citation type="submission" date="2012-05" db="EMBL/GenBank/DDBJ databases">
        <title>Recombination and specialization in a pathogen metapopulation.</title>
        <authorList>
            <person name="Gardiner A."/>
            <person name="Kemen E."/>
            <person name="Schultz-Larsen T."/>
            <person name="MacLean D."/>
            <person name="Van Oosterhout C."/>
            <person name="Jones J.D.G."/>
        </authorList>
    </citation>
    <scope>NUCLEOTIDE SEQUENCE [LARGE SCALE GENOMIC DNA]</scope>
    <source>
        <strain evidence="14 15">Ac Nc2</strain>
    </source>
</reference>
<keyword evidence="15" id="KW-1185">Reference proteome</keyword>
<feature type="compositionally biased region" description="Polar residues" evidence="11">
    <location>
        <begin position="587"/>
        <end position="599"/>
    </location>
</feature>
<evidence type="ECO:0000256" key="4">
    <source>
        <dbReference type="ARBA" id="ARBA00022723"/>
    </source>
</evidence>
<protein>
    <recommendedName>
        <fullName evidence="16">DNA replication complex GINS protein PSF2</fullName>
    </recommendedName>
</protein>
<keyword evidence="5 10" id="KW-0863">Zinc-finger</keyword>
<feature type="domain" description="C3H1-type" evidence="13">
    <location>
        <begin position="560"/>
        <end position="587"/>
    </location>
</feature>
<evidence type="ECO:0000256" key="6">
    <source>
        <dbReference type="ARBA" id="ARBA00022833"/>
    </source>
</evidence>
<dbReference type="Gene3D" id="4.10.1000.10">
    <property type="entry name" value="Zinc finger, CCCH-type"/>
    <property type="match status" value="1"/>
</dbReference>
<dbReference type="InterPro" id="IPR036855">
    <property type="entry name" value="Znf_CCCH_sf"/>
</dbReference>
<evidence type="ECO:0000313" key="14">
    <source>
        <dbReference type="EMBL" id="CCI46923.1"/>
    </source>
</evidence>
<dbReference type="OrthoDB" id="439808at2759"/>
<evidence type="ECO:0000256" key="5">
    <source>
        <dbReference type="ARBA" id="ARBA00022771"/>
    </source>
</evidence>
<dbReference type="AlphaFoldDB" id="A0A024GJP8"/>
<dbReference type="InterPro" id="IPR050502">
    <property type="entry name" value="Euk_RNA-bind_prot"/>
</dbReference>
<gene>
    <name evidence="14" type="ORF">BN9_078780</name>
</gene>
<feature type="zinc finger region" description="C3H1-type" evidence="10">
    <location>
        <begin position="483"/>
        <end position="510"/>
    </location>
</feature>
<dbReference type="Pfam" id="PF00642">
    <property type="entry name" value="zf-CCCH"/>
    <property type="match status" value="2"/>
</dbReference>
<dbReference type="FunFam" id="1.20.58.1020:FF:000001">
    <property type="entry name" value="DNA replication complex GINS protein PSF2"/>
    <property type="match status" value="1"/>
</dbReference>
<dbReference type="SUPFAM" id="SSF54928">
    <property type="entry name" value="RNA-binding domain, RBD"/>
    <property type="match status" value="2"/>
</dbReference>
<feature type="domain" description="C3H1-type" evidence="13">
    <location>
        <begin position="424"/>
        <end position="451"/>
    </location>
</feature>
<dbReference type="SMART" id="SM00356">
    <property type="entry name" value="ZnF_C3H1"/>
    <property type="match status" value="3"/>
</dbReference>
<dbReference type="InterPro" id="IPR012677">
    <property type="entry name" value="Nucleotide-bd_a/b_plait_sf"/>
</dbReference>
<evidence type="ECO:0000259" key="12">
    <source>
        <dbReference type="PROSITE" id="PS50102"/>
    </source>
</evidence>
<dbReference type="InterPro" id="IPR056784">
    <property type="entry name" value="PSF2_N"/>
</dbReference>
<dbReference type="Pfam" id="PF25005">
    <property type="entry name" value="PSF2_N"/>
    <property type="match status" value="1"/>
</dbReference>
<dbReference type="SMART" id="SM00360">
    <property type="entry name" value="RRM"/>
    <property type="match status" value="2"/>
</dbReference>
<dbReference type="SUPFAM" id="SSF160059">
    <property type="entry name" value="PriA/YqbF domain"/>
    <property type="match status" value="1"/>
</dbReference>
<dbReference type="STRING" id="65357.A0A024GJP8"/>
<keyword evidence="3" id="KW-0235">DNA replication</keyword>
<dbReference type="CDD" id="cd21694">
    <property type="entry name" value="GINS_B_Psf2"/>
    <property type="match status" value="1"/>
</dbReference>
<comment type="similarity">
    <text evidence="2">Belongs to the GINS2/PSF2 family.</text>
</comment>
<evidence type="ECO:0000256" key="11">
    <source>
        <dbReference type="SAM" id="MobiDB-lite"/>
    </source>
</evidence>
<dbReference type="InterPro" id="IPR021151">
    <property type="entry name" value="GINS_A"/>
</dbReference>
<feature type="domain" description="C3H1-type" evidence="13">
    <location>
        <begin position="483"/>
        <end position="510"/>
    </location>
</feature>
<keyword evidence="8" id="KW-0539">Nucleus</keyword>
<dbReference type="Gene3D" id="3.30.1370.210">
    <property type="match status" value="1"/>
</dbReference>
<organism evidence="14 15">
    <name type="scientific">Albugo candida</name>
    <dbReference type="NCBI Taxonomy" id="65357"/>
    <lineage>
        <taxon>Eukaryota</taxon>
        <taxon>Sar</taxon>
        <taxon>Stramenopiles</taxon>
        <taxon>Oomycota</taxon>
        <taxon>Peronosporomycetes</taxon>
        <taxon>Albuginales</taxon>
        <taxon>Albuginaceae</taxon>
        <taxon>Albugo</taxon>
    </lineage>
</organism>
<accession>A0A024GJP8</accession>
<dbReference type="Gene3D" id="1.20.58.1020">
    <property type="match status" value="1"/>
</dbReference>
<evidence type="ECO:0008006" key="16">
    <source>
        <dbReference type="Google" id="ProtNLM"/>
    </source>
</evidence>
<dbReference type="SUPFAM" id="SSF158573">
    <property type="entry name" value="GINS helical bundle-like"/>
    <property type="match status" value="1"/>
</dbReference>
<evidence type="ECO:0000256" key="7">
    <source>
        <dbReference type="ARBA" id="ARBA00022884"/>
    </source>
</evidence>
<dbReference type="GO" id="GO:0006260">
    <property type="term" value="P:DNA replication"/>
    <property type="evidence" value="ECO:0007669"/>
    <property type="project" value="UniProtKB-KW"/>
</dbReference>
<dbReference type="Pfam" id="PF00076">
    <property type="entry name" value="RRM_1"/>
    <property type="match status" value="2"/>
</dbReference>
<feature type="region of interest" description="Disordered" evidence="11">
    <location>
        <begin position="574"/>
        <end position="651"/>
    </location>
</feature>
<dbReference type="InterPro" id="IPR000504">
    <property type="entry name" value="RRM_dom"/>
</dbReference>
<dbReference type="InterPro" id="IPR036224">
    <property type="entry name" value="GINS_bundle-like_dom_sf"/>
</dbReference>
<keyword evidence="4 10" id="KW-0479">Metal-binding</keyword>
<feature type="compositionally biased region" description="Low complexity" evidence="11">
    <location>
        <begin position="533"/>
        <end position="549"/>
    </location>
</feature>
<evidence type="ECO:0000313" key="15">
    <source>
        <dbReference type="Proteomes" id="UP000053237"/>
    </source>
</evidence>
<sequence length="651" mass="73229">MLLLGDFGPFQAGIPLQVPIWLAIMLKQLHKCRILPPDWLTIENLTMRLEEEIRSDVFEPLAFHYMEISSLLLKHAAEDIEQVEHIRSLLEDLQNVRQDKIRSGLCKISNDVQSGGTAYAIQMNNIAALEINSVRRLMTNSLQLFHKMKQLGASDGTEQEETQSSQLPFSNSSLGTLIFSVHFHSLCVLYHALETPPSTPVWCVKQWQSTLSHRMQSDNLWRDRNKVFVAGLPRDVDDDALYNKFRAFGDMFQAKVVYDAATGRSKGFGFLTYRQYDHAMDAIDKTNGKNWNGRVLNVRFLKPKTGSEKDIKSTDAPELMPLKINTSMKNCTTLYVGNLSYEITEDIVRRVFSPFGDIKAVRLAQHIQTKKFRGFGYVQFYDSESCTKALAANGKIVIGRPMHVDLSGEDDGLIKQKREEMEKKLKKGICHRFQSNKCVHGDACKFAHVQKNQENHSTANVKANSEQESTATAYHTSAVKSSEAGSTVCINYQKGKCNRGNNCRYLHLSQKDPSTSTNDMRQIKGIIDETSDGSDTSTSSSPRTESVSENAESKEATTLDTSTPLCQNFQKGKCKRGSNCRFRHSDTASVSEGGSTKPIQQPHDMKESSKTLKKSSRHDSLTIDESSTHEDKRKKKKRKSGESDENAIQSQ</sequence>
<dbReference type="EMBL" id="CAIX01000144">
    <property type="protein sequence ID" value="CCI46923.1"/>
    <property type="molecule type" value="Genomic_DNA"/>
</dbReference>
<feature type="region of interest" description="Disordered" evidence="11">
    <location>
        <begin position="455"/>
        <end position="477"/>
    </location>
</feature>
<dbReference type="Gene3D" id="3.40.5.50">
    <property type="match status" value="1"/>
</dbReference>
<dbReference type="SUPFAM" id="SSF90229">
    <property type="entry name" value="CCCH zinc finger"/>
    <property type="match status" value="1"/>
</dbReference>
<evidence type="ECO:0000259" key="13">
    <source>
        <dbReference type="PROSITE" id="PS50103"/>
    </source>
</evidence>
<evidence type="ECO:0000256" key="10">
    <source>
        <dbReference type="PROSITE-ProRule" id="PRU00723"/>
    </source>
</evidence>
<evidence type="ECO:0000256" key="8">
    <source>
        <dbReference type="ARBA" id="ARBA00023242"/>
    </source>
</evidence>
<proteinExistence type="inferred from homology"/>
<feature type="zinc finger region" description="C3H1-type" evidence="10">
    <location>
        <begin position="424"/>
        <end position="451"/>
    </location>
</feature>
<evidence type="ECO:0000256" key="9">
    <source>
        <dbReference type="PROSITE-ProRule" id="PRU00176"/>
    </source>
</evidence>
<dbReference type="GO" id="GO:0000228">
    <property type="term" value="C:nuclear chromosome"/>
    <property type="evidence" value="ECO:0007669"/>
    <property type="project" value="UniProtKB-ARBA"/>
</dbReference>
<keyword evidence="6 10" id="KW-0862">Zinc</keyword>
<name>A0A024GJP8_9STRA</name>
<feature type="domain" description="RRM" evidence="12">
    <location>
        <begin position="332"/>
        <end position="409"/>
    </location>
</feature>
<evidence type="ECO:0000256" key="3">
    <source>
        <dbReference type="ARBA" id="ARBA00022705"/>
    </source>
</evidence>
<evidence type="ECO:0000256" key="2">
    <source>
        <dbReference type="ARBA" id="ARBA00010565"/>
    </source>
</evidence>
<dbReference type="InterPro" id="IPR000571">
    <property type="entry name" value="Znf_CCCH"/>
</dbReference>
<comment type="caution">
    <text evidence="14">The sequence shown here is derived from an EMBL/GenBank/DDBJ whole genome shotgun (WGS) entry which is preliminary data.</text>
</comment>
<dbReference type="GO" id="GO:0003723">
    <property type="term" value="F:RNA binding"/>
    <property type="evidence" value="ECO:0007669"/>
    <property type="project" value="UniProtKB-UniRule"/>
</dbReference>
<dbReference type="Pfam" id="PF05916">
    <property type="entry name" value="Sld5"/>
    <property type="match status" value="1"/>
</dbReference>
<evidence type="ECO:0000256" key="1">
    <source>
        <dbReference type="ARBA" id="ARBA00004123"/>
    </source>
</evidence>
<dbReference type="InterPro" id="IPR035979">
    <property type="entry name" value="RBD_domain_sf"/>
</dbReference>
<feature type="region of interest" description="Disordered" evidence="11">
    <location>
        <begin position="526"/>
        <end position="560"/>
    </location>
</feature>
<keyword evidence="7 9" id="KW-0694">RNA-binding</keyword>
<dbReference type="GO" id="GO:0008270">
    <property type="term" value="F:zinc ion binding"/>
    <property type="evidence" value="ECO:0007669"/>
    <property type="project" value="UniProtKB-KW"/>
</dbReference>
<dbReference type="InParanoid" id="A0A024GJP8"/>
<dbReference type="CDD" id="cd11712">
    <property type="entry name" value="GINS_A_psf2"/>
    <property type="match status" value="1"/>
</dbReference>
<feature type="domain" description="RRM" evidence="12">
    <location>
        <begin position="225"/>
        <end position="303"/>
    </location>
</feature>
<dbReference type="Proteomes" id="UP000053237">
    <property type="component" value="Unassembled WGS sequence"/>
</dbReference>
<feature type="compositionally biased region" description="Basic and acidic residues" evidence="11">
    <location>
        <begin position="617"/>
        <end position="631"/>
    </location>
</feature>
<dbReference type="PROSITE" id="PS50102">
    <property type="entry name" value="RRM"/>
    <property type="match status" value="2"/>
</dbReference>
<dbReference type="PANTHER" id="PTHR48025">
    <property type="entry name" value="OS02G0815200 PROTEIN"/>
    <property type="match status" value="1"/>
</dbReference>
<feature type="zinc finger region" description="C3H1-type" evidence="10">
    <location>
        <begin position="560"/>
        <end position="587"/>
    </location>
</feature>
<dbReference type="PROSITE" id="PS50103">
    <property type="entry name" value="ZF_C3H1"/>
    <property type="match status" value="3"/>
</dbReference>
<comment type="subcellular location">
    <subcellularLocation>
        <location evidence="1">Nucleus</location>
    </subcellularLocation>
</comment>
<dbReference type="Gene3D" id="3.30.70.330">
    <property type="match status" value="2"/>
</dbReference>